<dbReference type="Gene3D" id="3.30.160.60">
    <property type="entry name" value="Classic Zinc Finger"/>
    <property type="match status" value="3"/>
</dbReference>
<dbReference type="InterPro" id="IPR050527">
    <property type="entry name" value="Snail/Krueppel_Znf"/>
</dbReference>
<dbReference type="GO" id="GO:0008270">
    <property type="term" value="F:zinc ion binding"/>
    <property type="evidence" value="ECO:0007669"/>
    <property type="project" value="UniProtKB-KW"/>
</dbReference>
<keyword evidence="8" id="KW-0238">DNA-binding</keyword>
<evidence type="ECO:0000256" key="9">
    <source>
        <dbReference type="ARBA" id="ARBA00023163"/>
    </source>
</evidence>
<keyword evidence="4" id="KW-0677">Repeat</keyword>
<accession>A0A673J951</accession>
<name>A0A673J951_9TELE</name>
<evidence type="ECO:0000313" key="14">
    <source>
        <dbReference type="Proteomes" id="UP000472270"/>
    </source>
</evidence>
<dbReference type="FunFam" id="3.30.160.60:FF:001370">
    <property type="entry name" value="Zinc finger protein"/>
    <property type="match status" value="1"/>
</dbReference>
<protein>
    <recommendedName>
        <fullName evidence="12">C2H2-type domain-containing protein</fullName>
    </recommendedName>
</protein>
<dbReference type="FunFam" id="3.30.160.60:FF:000690">
    <property type="entry name" value="Zinc finger protein 354C"/>
    <property type="match status" value="1"/>
</dbReference>
<evidence type="ECO:0000256" key="10">
    <source>
        <dbReference type="ARBA" id="ARBA00023242"/>
    </source>
</evidence>
<dbReference type="GO" id="GO:0000981">
    <property type="term" value="F:DNA-binding transcription factor activity, RNA polymerase II-specific"/>
    <property type="evidence" value="ECO:0007669"/>
    <property type="project" value="TreeGrafter"/>
</dbReference>
<evidence type="ECO:0000256" key="8">
    <source>
        <dbReference type="ARBA" id="ARBA00023125"/>
    </source>
</evidence>
<keyword evidence="5 11" id="KW-0863">Zinc-finger</keyword>
<dbReference type="Ensembl" id="ENSSRHT00000047822.1">
    <property type="protein sequence ID" value="ENSSRHP00000046515.1"/>
    <property type="gene ID" value="ENSSRHG00000023486.1"/>
</dbReference>
<reference evidence="13" key="1">
    <citation type="submission" date="2025-08" db="UniProtKB">
        <authorList>
            <consortium name="Ensembl"/>
        </authorList>
    </citation>
    <scope>IDENTIFICATION</scope>
</reference>
<keyword evidence="14" id="KW-1185">Reference proteome</keyword>
<dbReference type="GO" id="GO:0005634">
    <property type="term" value="C:nucleus"/>
    <property type="evidence" value="ECO:0007669"/>
    <property type="project" value="UniProtKB-SubCell"/>
</dbReference>
<dbReference type="SUPFAM" id="SSF57667">
    <property type="entry name" value="beta-beta-alpha zinc fingers"/>
    <property type="match status" value="2"/>
</dbReference>
<evidence type="ECO:0000256" key="5">
    <source>
        <dbReference type="ARBA" id="ARBA00022771"/>
    </source>
</evidence>
<comment type="subcellular location">
    <subcellularLocation>
        <location evidence="1">Nucleus</location>
    </subcellularLocation>
</comment>
<feature type="domain" description="C2H2-type" evidence="12">
    <location>
        <begin position="53"/>
        <end position="80"/>
    </location>
</feature>
<evidence type="ECO:0000256" key="1">
    <source>
        <dbReference type="ARBA" id="ARBA00004123"/>
    </source>
</evidence>
<evidence type="ECO:0000256" key="7">
    <source>
        <dbReference type="ARBA" id="ARBA00023015"/>
    </source>
</evidence>
<keyword evidence="7" id="KW-0805">Transcription regulation</keyword>
<evidence type="ECO:0000256" key="2">
    <source>
        <dbReference type="ARBA" id="ARBA00006991"/>
    </source>
</evidence>
<evidence type="ECO:0000259" key="12">
    <source>
        <dbReference type="PROSITE" id="PS50157"/>
    </source>
</evidence>
<evidence type="ECO:0000256" key="4">
    <source>
        <dbReference type="ARBA" id="ARBA00022737"/>
    </source>
</evidence>
<dbReference type="PROSITE" id="PS00028">
    <property type="entry name" value="ZINC_FINGER_C2H2_1"/>
    <property type="match status" value="3"/>
</dbReference>
<dbReference type="InterPro" id="IPR036236">
    <property type="entry name" value="Znf_C2H2_sf"/>
</dbReference>
<dbReference type="AlphaFoldDB" id="A0A673J951"/>
<evidence type="ECO:0000256" key="3">
    <source>
        <dbReference type="ARBA" id="ARBA00022723"/>
    </source>
</evidence>
<keyword evidence="9" id="KW-0804">Transcription</keyword>
<dbReference type="PANTHER" id="PTHR24388:SF99">
    <property type="entry name" value="GASTRULA ZINC FINGER PROTEIN XLCGF52.1-LIKE ISOFORM X1-RELATED"/>
    <property type="match status" value="1"/>
</dbReference>
<evidence type="ECO:0000256" key="11">
    <source>
        <dbReference type="PROSITE-ProRule" id="PRU00042"/>
    </source>
</evidence>
<dbReference type="PROSITE" id="PS50157">
    <property type="entry name" value="ZINC_FINGER_C2H2_2"/>
    <property type="match status" value="3"/>
</dbReference>
<sequence>MKPVIKTKEPNTEQEHLAESPVKKFRCKLCGKEFGRNTHLVHHVRIHTGEAPFICDLCGRSFRCADWLKMHSNVHTSEKRKNLKNYVCGECGKKFPGSTSLQSHQYKHRGERPFACAHCDKKFFTLKPELIEPFVPGWGERYFNNVNYVKNNVFFEPPSMRACSSTPPKQNQDFVKRHNRTPLINFFFLSCIHKVQINHA</sequence>
<evidence type="ECO:0000313" key="13">
    <source>
        <dbReference type="Ensembl" id="ENSSRHP00000046515.1"/>
    </source>
</evidence>
<comment type="similarity">
    <text evidence="2">Belongs to the krueppel C2H2-type zinc-finger protein family.</text>
</comment>
<feature type="domain" description="C2H2-type" evidence="12">
    <location>
        <begin position="25"/>
        <end position="52"/>
    </location>
</feature>
<evidence type="ECO:0000256" key="6">
    <source>
        <dbReference type="ARBA" id="ARBA00022833"/>
    </source>
</evidence>
<reference evidence="13" key="2">
    <citation type="submission" date="2025-09" db="UniProtKB">
        <authorList>
            <consortium name="Ensembl"/>
        </authorList>
    </citation>
    <scope>IDENTIFICATION</scope>
</reference>
<dbReference type="GO" id="GO:0000978">
    <property type="term" value="F:RNA polymerase II cis-regulatory region sequence-specific DNA binding"/>
    <property type="evidence" value="ECO:0007669"/>
    <property type="project" value="TreeGrafter"/>
</dbReference>
<dbReference type="Proteomes" id="UP000472270">
    <property type="component" value="Unassembled WGS sequence"/>
</dbReference>
<keyword evidence="10" id="KW-0539">Nucleus</keyword>
<proteinExistence type="inferred from homology"/>
<keyword evidence="3" id="KW-0479">Metal-binding</keyword>
<organism evidence="13 14">
    <name type="scientific">Sinocyclocheilus rhinocerous</name>
    <dbReference type="NCBI Taxonomy" id="307959"/>
    <lineage>
        <taxon>Eukaryota</taxon>
        <taxon>Metazoa</taxon>
        <taxon>Chordata</taxon>
        <taxon>Craniata</taxon>
        <taxon>Vertebrata</taxon>
        <taxon>Euteleostomi</taxon>
        <taxon>Actinopterygii</taxon>
        <taxon>Neopterygii</taxon>
        <taxon>Teleostei</taxon>
        <taxon>Ostariophysi</taxon>
        <taxon>Cypriniformes</taxon>
        <taxon>Cyprinidae</taxon>
        <taxon>Cyprininae</taxon>
        <taxon>Sinocyclocheilus</taxon>
    </lineage>
</organism>
<dbReference type="PANTHER" id="PTHR24388">
    <property type="entry name" value="ZINC FINGER PROTEIN"/>
    <property type="match status" value="1"/>
</dbReference>
<dbReference type="InterPro" id="IPR013087">
    <property type="entry name" value="Znf_C2H2_type"/>
</dbReference>
<keyword evidence="6" id="KW-0862">Zinc</keyword>
<dbReference type="Pfam" id="PF00096">
    <property type="entry name" value="zf-C2H2"/>
    <property type="match status" value="2"/>
</dbReference>
<feature type="domain" description="C2H2-type" evidence="12">
    <location>
        <begin position="86"/>
        <end position="113"/>
    </location>
</feature>
<dbReference type="SMART" id="SM00355">
    <property type="entry name" value="ZnF_C2H2"/>
    <property type="match status" value="3"/>
</dbReference>